<evidence type="ECO:0000313" key="2">
    <source>
        <dbReference type="EMBL" id="RAO71507.1"/>
    </source>
</evidence>
<reference evidence="2 3" key="1">
    <citation type="journal article" date="2017" name="Biotechnol. Biofuels">
        <title>Differential beta-glucosidase expression as a function of carbon source availability in Talaromyces amestolkiae: a genomic and proteomic approach.</title>
        <authorList>
            <person name="de Eugenio L.I."/>
            <person name="Mendez-Liter J.A."/>
            <person name="Nieto-Dominguez M."/>
            <person name="Alonso L."/>
            <person name="Gil-Munoz J."/>
            <person name="Barriuso J."/>
            <person name="Prieto A."/>
            <person name="Martinez M.J."/>
        </authorList>
    </citation>
    <scope>NUCLEOTIDE SEQUENCE [LARGE SCALE GENOMIC DNA]</scope>
    <source>
        <strain evidence="2 3">CIB</strain>
    </source>
</reference>
<keyword evidence="1" id="KW-0175">Coiled coil</keyword>
<name>A0A364L6S0_TALAM</name>
<sequence length="397" mass="45626">MTTPERVMRIEYISQDTDDNTRDDSIVDHESETTENKQLREEIKFWKQQFATLAQVSYNHAETNRNLIQGIRLRESQSDIPQLQLDKTDVKNRGSIWSLADDMKLRIHKKLCNDWNEVSNHLNHTPQECEQRYEILAATPSSKEDQAARALAHTYERFKKSFWQLIGAESSHVPRFNMTSNSIDPQLLNIPMNKITGHTRLHREEPPDDLIRNVEGWFTSAPKKQEANLQWARASYGTTEDKLLQEFLNHGNIVATNVDALLGSESCAGLPVMVHYLPNVSHDGLSSRVTPYWIAPQVYDNAYLLIRPLRKTIHLPIYNTYPNKLITEVSNADIRWEGTSPSQISLYPFRTKISLPWREETIFVCQMYSTSGESPAADRDRDVIPFMTSGLGLIGEE</sequence>
<proteinExistence type="predicted"/>
<dbReference type="AlphaFoldDB" id="A0A364L6S0"/>
<evidence type="ECO:0008006" key="4">
    <source>
        <dbReference type="Google" id="ProtNLM"/>
    </source>
</evidence>
<dbReference type="RefSeq" id="XP_040736022.1">
    <property type="nucleotide sequence ID" value="XM_040880223.1"/>
</dbReference>
<dbReference type="OrthoDB" id="4219640at2759"/>
<gene>
    <name evidence="2" type="ORF">BHQ10_007519</name>
</gene>
<accession>A0A364L6S0</accession>
<protein>
    <recommendedName>
        <fullName evidence="4">Myb-like domain-containing protein</fullName>
    </recommendedName>
</protein>
<dbReference type="GeneID" id="63796734"/>
<comment type="caution">
    <text evidence="2">The sequence shown here is derived from an EMBL/GenBank/DDBJ whole genome shotgun (WGS) entry which is preliminary data.</text>
</comment>
<dbReference type="EMBL" id="MIKG01000015">
    <property type="protein sequence ID" value="RAO71507.1"/>
    <property type="molecule type" value="Genomic_DNA"/>
</dbReference>
<dbReference type="Pfam" id="PF13921">
    <property type="entry name" value="Myb_DNA-bind_6"/>
    <property type="match status" value="1"/>
</dbReference>
<organism evidence="2 3">
    <name type="scientific">Talaromyces amestolkiae</name>
    <dbReference type="NCBI Taxonomy" id="1196081"/>
    <lineage>
        <taxon>Eukaryota</taxon>
        <taxon>Fungi</taxon>
        <taxon>Dikarya</taxon>
        <taxon>Ascomycota</taxon>
        <taxon>Pezizomycotina</taxon>
        <taxon>Eurotiomycetes</taxon>
        <taxon>Eurotiomycetidae</taxon>
        <taxon>Eurotiales</taxon>
        <taxon>Trichocomaceae</taxon>
        <taxon>Talaromyces</taxon>
        <taxon>Talaromyces sect. Talaromyces</taxon>
    </lineage>
</organism>
<keyword evidence="3" id="KW-1185">Reference proteome</keyword>
<feature type="coiled-coil region" evidence="1">
    <location>
        <begin position="29"/>
        <end position="56"/>
    </location>
</feature>
<evidence type="ECO:0000313" key="3">
    <source>
        <dbReference type="Proteomes" id="UP000249363"/>
    </source>
</evidence>
<dbReference type="Proteomes" id="UP000249363">
    <property type="component" value="Unassembled WGS sequence"/>
</dbReference>
<evidence type="ECO:0000256" key="1">
    <source>
        <dbReference type="SAM" id="Coils"/>
    </source>
</evidence>